<name>A0A7J7TW54_PIPKU</name>
<accession>A0A7J7TW54</accession>
<comment type="caution">
    <text evidence="2">The sequence shown here is derived from an EMBL/GenBank/DDBJ whole genome shotgun (WGS) entry which is preliminary data.</text>
</comment>
<dbReference type="Proteomes" id="UP000558488">
    <property type="component" value="Unassembled WGS sequence"/>
</dbReference>
<gene>
    <name evidence="2" type="ORF">mPipKuh1_009283</name>
</gene>
<protein>
    <submittedName>
        <fullName evidence="2">Uncharacterized protein</fullName>
    </submittedName>
</protein>
<dbReference type="AlphaFoldDB" id="A0A7J7TW54"/>
<reference evidence="2 3" key="1">
    <citation type="journal article" date="2020" name="Nature">
        <title>Six reference-quality genomes reveal evolution of bat adaptations.</title>
        <authorList>
            <person name="Jebb D."/>
            <person name="Huang Z."/>
            <person name="Pippel M."/>
            <person name="Hughes G.M."/>
            <person name="Lavrichenko K."/>
            <person name="Devanna P."/>
            <person name="Winkler S."/>
            <person name="Jermiin L.S."/>
            <person name="Skirmuntt E.C."/>
            <person name="Katzourakis A."/>
            <person name="Burkitt-Gray L."/>
            <person name="Ray D.A."/>
            <person name="Sullivan K.A.M."/>
            <person name="Roscito J.G."/>
            <person name="Kirilenko B.M."/>
            <person name="Davalos L.M."/>
            <person name="Corthals A.P."/>
            <person name="Power M.L."/>
            <person name="Jones G."/>
            <person name="Ransome R.D."/>
            <person name="Dechmann D.K.N."/>
            <person name="Locatelli A.G."/>
            <person name="Puechmaille S.J."/>
            <person name="Fedrigo O."/>
            <person name="Jarvis E.D."/>
            <person name="Hiller M."/>
            <person name="Vernes S.C."/>
            <person name="Myers E.W."/>
            <person name="Teeling E.C."/>
        </authorList>
    </citation>
    <scope>NUCLEOTIDE SEQUENCE [LARGE SCALE GENOMIC DNA]</scope>
    <source>
        <strain evidence="2">MPipKuh1</strain>
        <tissue evidence="2">Flight muscle</tissue>
    </source>
</reference>
<keyword evidence="3" id="KW-1185">Reference proteome</keyword>
<dbReference type="EMBL" id="JACAGB010000024">
    <property type="protein sequence ID" value="KAF6304830.1"/>
    <property type="molecule type" value="Genomic_DNA"/>
</dbReference>
<proteinExistence type="predicted"/>
<sequence>MHSLVDSYMFPDQRSNLKPWHSRRMPQLTESPSQGQHLTFWSRNPKAPRACQAETTLQILVLLASLLPDFLVRKTGSAPRATSLFPPAPGTEARPAVRTHGRTRSRALPAETCWAPRGRLRPRRTLGIRTGRLSVFTRC</sequence>
<evidence type="ECO:0000256" key="1">
    <source>
        <dbReference type="SAM" id="MobiDB-lite"/>
    </source>
</evidence>
<evidence type="ECO:0000313" key="3">
    <source>
        <dbReference type="Proteomes" id="UP000558488"/>
    </source>
</evidence>
<feature type="region of interest" description="Disordered" evidence="1">
    <location>
        <begin position="82"/>
        <end position="105"/>
    </location>
</feature>
<evidence type="ECO:0000313" key="2">
    <source>
        <dbReference type="EMBL" id="KAF6304830.1"/>
    </source>
</evidence>
<organism evidence="2 3">
    <name type="scientific">Pipistrellus kuhlii</name>
    <name type="common">Kuhl's pipistrelle</name>
    <dbReference type="NCBI Taxonomy" id="59472"/>
    <lineage>
        <taxon>Eukaryota</taxon>
        <taxon>Metazoa</taxon>
        <taxon>Chordata</taxon>
        <taxon>Craniata</taxon>
        <taxon>Vertebrata</taxon>
        <taxon>Euteleostomi</taxon>
        <taxon>Mammalia</taxon>
        <taxon>Eutheria</taxon>
        <taxon>Laurasiatheria</taxon>
        <taxon>Chiroptera</taxon>
        <taxon>Yangochiroptera</taxon>
        <taxon>Vespertilionidae</taxon>
        <taxon>Pipistrellus</taxon>
    </lineage>
</organism>